<proteinExistence type="predicted"/>
<evidence type="ECO:0000313" key="2">
    <source>
        <dbReference type="EMBL" id="RMO50445.1"/>
    </source>
</evidence>
<dbReference type="Gene3D" id="2.30.130.30">
    <property type="entry name" value="Hypothetical protein"/>
    <property type="match status" value="1"/>
</dbReference>
<dbReference type="AlphaFoldDB" id="A0A108WTK5"/>
<dbReference type="Proteomes" id="UP000275613">
    <property type="component" value="Unassembled WGS sequence"/>
</dbReference>
<dbReference type="InterPro" id="IPR015947">
    <property type="entry name" value="PUA-like_sf"/>
</dbReference>
<reference evidence="2 3" key="1">
    <citation type="submission" date="2018-08" db="EMBL/GenBank/DDBJ databases">
        <title>Recombination of ecologically and evolutionarily significant loci maintains genetic cohesion in the Pseudomonas syringae species complex.</title>
        <authorList>
            <person name="Dillon M."/>
            <person name="Thakur S."/>
            <person name="Almeida R.N.D."/>
            <person name="Weir B.S."/>
            <person name="Guttman D.S."/>
        </authorList>
    </citation>
    <scope>NUCLEOTIDE SEQUENCE [LARGE SCALE GENOMIC DNA]</scope>
    <source>
        <strain evidence="2 3">ICMP 4316</strain>
    </source>
</reference>
<dbReference type="Pfam" id="PF04266">
    <property type="entry name" value="ASCH"/>
    <property type="match status" value="1"/>
</dbReference>
<name>A0A108WTK5_PSEA0</name>
<protein>
    <recommendedName>
        <fullName evidence="1">ASCH domain-containing protein</fullName>
    </recommendedName>
</protein>
<sequence length="123" mass="14141">MNVLLSIKPEFADKIFQGEKLFEFRKNIFKRENISKVIVYVTMPVGKIIGEFSIDGVIEGSPSSVWKETKEHAGISKDFYSEYFSGREKAFAIKVGEVTKYQNPINLRDYGENITAPQSYRYV</sequence>
<dbReference type="SUPFAM" id="SSF88697">
    <property type="entry name" value="PUA domain-like"/>
    <property type="match status" value="1"/>
</dbReference>
<evidence type="ECO:0000259" key="1">
    <source>
        <dbReference type="Pfam" id="PF04266"/>
    </source>
</evidence>
<evidence type="ECO:0000313" key="3">
    <source>
        <dbReference type="Proteomes" id="UP000275613"/>
    </source>
</evidence>
<accession>A0A108WTK5</accession>
<feature type="domain" description="ASCH" evidence="1">
    <location>
        <begin position="5"/>
        <end position="95"/>
    </location>
</feature>
<dbReference type="RefSeq" id="WP_057422664.1">
    <property type="nucleotide sequence ID" value="NZ_BMZY01000005.1"/>
</dbReference>
<dbReference type="EMBL" id="RBPV01000462">
    <property type="protein sequence ID" value="RMO50445.1"/>
    <property type="molecule type" value="Genomic_DNA"/>
</dbReference>
<comment type="caution">
    <text evidence="2">The sequence shown here is derived from an EMBL/GenBank/DDBJ whole genome shotgun (WGS) entry which is preliminary data.</text>
</comment>
<gene>
    <name evidence="2" type="ORF">ALQ39_03518</name>
</gene>
<organism evidence="2 3">
    <name type="scientific">Pseudomonas amygdali pv. eriobotryae</name>
    <dbReference type="NCBI Taxonomy" id="129137"/>
    <lineage>
        <taxon>Bacteria</taxon>
        <taxon>Pseudomonadati</taxon>
        <taxon>Pseudomonadota</taxon>
        <taxon>Gammaproteobacteria</taxon>
        <taxon>Pseudomonadales</taxon>
        <taxon>Pseudomonadaceae</taxon>
        <taxon>Pseudomonas</taxon>
        <taxon>Pseudomonas amygdali</taxon>
    </lineage>
</organism>
<dbReference type="InterPro" id="IPR007374">
    <property type="entry name" value="ASCH_domain"/>
</dbReference>